<keyword evidence="4" id="KW-1185">Reference proteome</keyword>
<proteinExistence type="inferred from homology"/>
<dbReference type="GO" id="GO:0006508">
    <property type="term" value="P:proteolysis"/>
    <property type="evidence" value="ECO:0007669"/>
    <property type="project" value="InterPro"/>
</dbReference>
<evidence type="ECO:0000256" key="1">
    <source>
        <dbReference type="ARBA" id="ARBA00009005"/>
    </source>
</evidence>
<gene>
    <name evidence="3" type="ORF">HYPSUDRAFT_185857</name>
</gene>
<dbReference type="InterPro" id="IPR050452">
    <property type="entry name" value="Metacaspase"/>
</dbReference>
<comment type="similarity">
    <text evidence="1">Belongs to the peptidase C14B family.</text>
</comment>
<dbReference type="PANTHER" id="PTHR48104:SF30">
    <property type="entry name" value="METACASPASE-1"/>
    <property type="match status" value="1"/>
</dbReference>
<evidence type="ECO:0000259" key="2">
    <source>
        <dbReference type="Pfam" id="PF00656"/>
    </source>
</evidence>
<dbReference type="Gene3D" id="3.40.50.12660">
    <property type="match status" value="1"/>
</dbReference>
<reference evidence="4" key="1">
    <citation type="submission" date="2014-04" db="EMBL/GenBank/DDBJ databases">
        <title>Evolutionary Origins and Diversification of the Mycorrhizal Mutualists.</title>
        <authorList>
            <consortium name="DOE Joint Genome Institute"/>
            <consortium name="Mycorrhizal Genomics Consortium"/>
            <person name="Kohler A."/>
            <person name="Kuo A."/>
            <person name="Nagy L.G."/>
            <person name="Floudas D."/>
            <person name="Copeland A."/>
            <person name="Barry K.W."/>
            <person name="Cichocki N."/>
            <person name="Veneault-Fourrey C."/>
            <person name="LaButti K."/>
            <person name="Lindquist E.A."/>
            <person name="Lipzen A."/>
            <person name="Lundell T."/>
            <person name="Morin E."/>
            <person name="Murat C."/>
            <person name="Riley R."/>
            <person name="Ohm R."/>
            <person name="Sun H."/>
            <person name="Tunlid A."/>
            <person name="Henrissat B."/>
            <person name="Grigoriev I.V."/>
            <person name="Hibbett D.S."/>
            <person name="Martin F."/>
        </authorList>
    </citation>
    <scope>NUCLEOTIDE SEQUENCE [LARGE SCALE GENOMIC DNA]</scope>
    <source>
        <strain evidence="4">FD-334 SS-4</strain>
    </source>
</reference>
<dbReference type="Pfam" id="PF00656">
    <property type="entry name" value="Peptidase_C14"/>
    <property type="match status" value="1"/>
</dbReference>
<name>A0A0D2P267_HYPSF</name>
<protein>
    <recommendedName>
        <fullName evidence="2">Peptidase C14 caspase domain-containing protein</fullName>
    </recommendedName>
</protein>
<dbReference type="GO" id="GO:0004197">
    <property type="term" value="F:cysteine-type endopeptidase activity"/>
    <property type="evidence" value="ECO:0007669"/>
    <property type="project" value="InterPro"/>
</dbReference>
<dbReference type="Proteomes" id="UP000054270">
    <property type="component" value="Unassembled WGS sequence"/>
</dbReference>
<organism evidence="3 4">
    <name type="scientific">Hypholoma sublateritium (strain FD-334 SS-4)</name>
    <dbReference type="NCBI Taxonomy" id="945553"/>
    <lineage>
        <taxon>Eukaryota</taxon>
        <taxon>Fungi</taxon>
        <taxon>Dikarya</taxon>
        <taxon>Basidiomycota</taxon>
        <taxon>Agaricomycotina</taxon>
        <taxon>Agaricomycetes</taxon>
        <taxon>Agaricomycetidae</taxon>
        <taxon>Agaricales</taxon>
        <taxon>Agaricineae</taxon>
        <taxon>Strophariaceae</taxon>
        <taxon>Hypholoma</taxon>
    </lineage>
</organism>
<feature type="domain" description="Peptidase C14 caspase" evidence="2">
    <location>
        <begin position="322"/>
        <end position="556"/>
    </location>
</feature>
<dbReference type="OrthoDB" id="3223806at2759"/>
<dbReference type="AlphaFoldDB" id="A0A0D2P267"/>
<evidence type="ECO:0000313" key="4">
    <source>
        <dbReference type="Proteomes" id="UP000054270"/>
    </source>
</evidence>
<dbReference type="InterPro" id="IPR011600">
    <property type="entry name" value="Pept_C14_caspase"/>
</dbReference>
<sequence length="584" mass="65294">MVCRGSDLRAGLVWIKNKADRGAYPMEVWIPGTLVCSPIHVLNSSSKLHEGAIIFFLPNTFNALILRNFKELLGSPLRPPALHESRPSTVNMNYRYSGPFDTYQPLHQRDDERYSSTEQATFGSSHPPPFPCPQHFHNLLPAFFIISRGASPLSPLSGIGRGFYYLGNYGSYPASPSQFPLPSTDPVPHVPIYGAAMSMPEPHLPLGLGLYAPVSFMHEQPSIIPEHPVYDQQQYYSQQHIWGQGNHYAYQPPIHLDDRYAPPAEYDASVPQGSWGLRVRIPEEGHSGSHEPGPSLNGRGHMRLEIPQNMAYRFHSTYGGIKKALLIGINYIGQPHELDGCINDVLRTREFLIDHGGYCESNIVLLTDDSPQPEKRPTRDNIIYHMKKLVAFAEKYDTLFFQFSGHGGQTPDEDGDEDDGMDETIKPLDYEERGEIVDDELHQILVEKLPEGCRLTALVDACHSGTVLGLYFCILINGLTKDLSVLHDIDLPYMYCSDTSTQSIRLKISERGRHKETRSDVILFAGCLDSETGQDTRENGLAVGAMSWAFTDTLSKFIYFLHGVIGLLIRFDSGKPQIELPGAI</sequence>
<dbReference type="GO" id="GO:0005737">
    <property type="term" value="C:cytoplasm"/>
    <property type="evidence" value="ECO:0007669"/>
    <property type="project" value="TreeGrafter"/>
</dbReference>
<dbReference type="EMBL" id="KN817547">
    <property type="protein sequence ID" value="KJA22806.1"/>
    <property type="molecule type" value="Genomic_DNA"/>
</dbReference>
<dbReference type="PANTHER" id="PTHR48104">
    <property type="entry name" value="METACASPASE-4"/>
    <property type="match status" value="1"/>
</dbReference>
<accession>A0A0D2P267</accession>
<evidence type="ECO:0000313" key="3">
    <source>
        <dbReference type="EMBL" id="KJA22806.1"/>
    </source>
</evidence>